<dbReference type="GO" id="GO:0019843">
    <property type="term" value="F:rRNA binding"/>
    <property type="evidence" value="ECO:0007669"/>
    <property type="project" value="UniProtKB-UniRule"/>
</dbReference>
<feature type="domain" description="Large ribosomal subunit protein uL6 alpha-beta" evidence="6">
    <location>
        <begin position="98"/>
        <end position="172"/>
    </location>
</feature>
<dbReference type="GO" id="GO:0022625">
    <property type="term" value="C:cytosolic large ribosomal subunit"/>
    <property type="evidence" value="ECO:0007669"/>
    <property type="project" value="UniProtKB-UniRule"/>
</dbReference>
<name>A0A7C5UWD9_9CREN</name>
<dbReference type="FunFam" id="3.90.930.12:FF:000008">
    <property type="entry name" value="50S ribosomal protein L6"/>
    <property type="match status" value="1"/>
</dbReference>
<dbReference type="EMBL" id="DRUB01000139">
    <property type="protein sequence ID" value="HHR96602.1"/>
    <property type="molecule type" value="Genomic_DNA"/>
</dbReference>
<accession>A0A7C5UWD9</accession>
<dbReference type="PIRSF" id="PIRSF002162">
    <property type="entry name" value="Ribosomal_L6"/>
    <property type="match status" value="1"/>
</dbReference>
<dbReference type="Pfam" id="PF00347">
    <property type="entry name" value="Ribosomal_L6"/>
    <property type="match status" value="2"/>
</dbReference>
<dbReference type="SUPFAM" id="SSF56053">
    <property type="entry name" value="Ribosomal protein L6"/>
    <property type="match status" value="2"/>
</dbReference>
<reference evidence="8" key="1">
    <citation type="journal article" date="2020" name="mSystems">
        <title>Genome- and Community-Level Interaction Insights into Carbon Utilization and Element Cycling Functions of Hydrothermarchaeota in Hydrothermal Sediment.</title>
        <authorList>
            <person name="Zhou Z."/>
            <person name="Liu Y."/>
            <person name="Xu W."/>
            <person name="Pan J."/>
            <person name="Luo Z.H."/>
            <person name="Li M."/>
        </authorList>
    </citation>
    <scope>NUCLEOTIDE SEQUENCE [LARGE SCALE GENOMIC DNA]</scope>
    <source>
        <strain evidence="8">SpSt-1</strain>
        <strain evidence="7">SpSt-1121</strain>
    </source>
</reference>
<proteinExistence type="inferred from homology"/>
<dbReference type="InterPro" id="IPR020040">
    <property type="entry name" value="Ribosomal_uL6_a/b-dom"/>
</dbReference>
<dbReference type="InterPro" id="IPR019907">
    <property type="entry name" value="Ribosomal_uL6_arc"/>
</dbReference>
<keyword evidence="3 5" id="KW-0689">Ribosomal protein</keyword>
<dbReference type="GO" id="GO:0002181">
    <property type="term" value="P:cytoplasmic translation"/>
    <property type="evidence" value="ECO:0007669"/>
    <property type="project" value="TreeGrafter"/>
</dbReference>
<evidence type="ECO:0000256" key="2">
    <source>
        <dbReference type="ARBA" id="ARBA00022884"/>
    </source>
</evidence>
<evidence type="ECO:0000256" key="4">
    <source>
        <dbReference type="ARBA" id="ARBA00023274"/>
    </source>
</evidence>
<comment type="subunit">
    <text evidence="5">Part of the 50S ribosomal subunit.</text>
</comment>
<dbReference type="GO" id="GO:0003735">
    <property type="term" value="F:structural constituent of ribosome"/>
    <property type="evidence" value="ECO:0007669"/>
    <property type="project" value="UniProtKB-UniRule"/>
</dbReference>
<dbReference type="PANTHER" id="PTHR11655:SF16">
    <property type="entry name" value="60S RIBOSOMAL PROTEIN L9"/>
    <property type="match status" value="1"/>
</dbReference>
<dbReference type="InterPro" id="IPR002359">
    <property type="entry name" value="Ribosomal_uL6_CS2"/>
</dbReference>
<dbReference type="PROSITE" id="PS00700">
    <property type="entry name" value="RIBOSOMAL_L6_2"/>
    <property type="match status" value="1"/>
</dbReference>
<sequence>MAKTVHIREEIVVPDNVDVVIDGLNIKVRGVKGEIQKSFSYAKGIQMRLENGKIVLETFFADREKKALLYTIAAHIRNLIVSVTKGWRYKLKVVSSHFPVNVRVSGNEVLVDNFLGERAPRKAKIVGNVKVRIEGKDIIVEGIDLEAVAQTAANIELATKIKDKDRRIFVDGIYIYERGEAE</sequence>
<evidence type="ECO:0000313" key="8">
    <source>
        <dbReference type="EMBL" id="HHR96602.1"/>
    </source>
</evidence>
<dbReference type="HAMAP" id="MF_01365_A">
    <property type="entry name" value="Ribosomal_uL6_A"/>
    <property type="match status" value="1"/>
</dbReference>
<dbReference type="NCBIfam" id="NF004037">
    <property type="entry name" value="PRK05518.1"/>
    <property type="match status" value="1"/>
</dbReference>
<protein>
    <recommendedName>
        <fullName evidence="5">Large ribosomal subunit protein uL6</fullName>
    </recommendedName>
</protein>
<dbReference type="PANTHER" id="PTHR11655">
    <property type="entry name" value="60S/50S RIBOSOMAL PROTEIN L6/L9"/>
    <property type="match status" value="1"/>
</dbReference>
<dbReference type="NCBIfam" id="TIGR03653">
    <property type="entry name" value="uL6_arch"/>
    <property type="match status" value="1"/>
</dbReference>
<evidence type="ECO:0000256" key="3">
    <source>
        <dbReference type="ARBA" id="ARBA00022980"/>
    </source>
</evidence>
<evidence type="ECO:0000313" key="7">
    <source>
        <dbReference type="EMBL" id="HHP81982.1"/>
    </source>
</evidence>
<evidence type="ECO:0000256" key="5">
    <source>
        <dbReference type="HAMAP-Rule" id="MF_01365"/>
    </source>
</evidence>
<dbReference type="InterPro" id="IPR036789">
    <property type="entry name" value="Ribosomal_uL6-like_a/b-dom_sf"/>
</dbReference>
<comment type="function">
    <text evidence="5">This protein binds to the 23S rRNA, and is important in its secondary structure. It is located near the subunit interface in the base of the L7/L12 stalk, and near the tRNA binding site of the peptidyltransferase center.</text>
</comment>
<dbReference type="InterPro" id="IPR000702">
    <property type="entry name" value="Ribosomal_uL6-like"/>
</dbReference>
<dbReference type="AlphaFoldDB" id="A0A7C5UWD9"/>
<evidence type="ECO:0000259" key="6">
    <source>
        <dbReference type="Pfam" id="PF00347"/>
    </source>
</evidence>
<organism evidence="8">
    <name type="scientific">Ignisphaera aggregans</name>
    <dbReference type="NCBI Taxonomy" id="334771"/>
    <lineage>
        <taxon>Archaea</taxon>
        <taxon>Thermoproteota</taxon>
        <taxon>Thermoprotei</taxon>
        <taxon>Desulfurococcales</taxon>
        <taxon>Desulfurococcaceae</taxon>
        <taxon>Ignisphaera</taxon>
    </lineage>
</organism>
<keyword evidence="1 5" id="KW-0699">rRNA-binding</keyword>
<keyword evidence="4 5" id="KW-0687">Ribonucleoprotein</keyword>
<evidence type="ECO:0000256" key="1">
    <source>
        <dbReference type="ARBA" id="ARBA00022730"/>
    </source>
</evidence>
<keyword evidence="2 5" id="KW-0694">RNA-binding</keyword>
<dbReference type="Gene3D" id="3.90.930.12">
    <property type="entry name" value="Ribosomal protein L6, alpha-beta domain"/>
    <property type="match status" value="2"/>
</dbReference>
<gene>
    <name evidence="5" type="primary">rpl6</name>
    <name evidence="8" type="ORF">ENL47_07310</name>
    <name evidence="7" type="ORF">ENM84_04875</name>
</gene>
<dbReference type="EMBL" id="DRZI01000204">
    <property type="protein sequence ID" value="HHP81982.1"/>
    <property type="molecule type" value="Genomic_DNA"/>
</dbReference>
<feature type="domain" description="Large ribosomal subunit protein uL6 alpha-beta" evidence="6">
    <location>
        <begin position="13"/>
        <end position="86"/>
    </location>
</feature>
<comment type="caution">
    <text evidence="8">The sequence shown here is derived from an EMBL/GenBank/DDBJ whole genome shotgun (WGS) entry which is preliminary data.</text>
</comment>
<comment type="similarity">
    <text evidence="5">Belongs to the universal ribosomal protein uL6 family.</text>
</comment>